<geneLocation type="mitochondrion" evidence="2"/>
<sequence length="70" mass="7843">MGKLLLTSVYRQLLSVSVLPSFLSSFLSSFLMRISVSDQVIIMCRVSVSLSGRHLGCNHNQQSLHKLCLY</sequence>
<evidence type="ECO:0000313" key="2">
    <source>
        <dbReference type="EMBL" id="KUM49618.1"/>
    </source>
</evidence>
<reference evidence="2" key="1">
    <citation type="journal article" date="2015" name="Genome Biol. Evol.">
        <title>Organellar Genomes of White Spruce (Picea glauca): Assembly and Annotation.</title>
        <authorList>
            <person name="Jackman S.D."/>
            <person name="Warren R.L."/>
            <person name="Gibb E.A."/>
            <person name="Vandervalk B.P."/>
            <person name="Mohamadi H."/>
            <person name="Chu J."/>
            <person name="Raymond A."/>
            <person name="Pleasance S."/>
            <person name="Coope R."/>
            <person name="Wildung M.R."/>
            <person name="Ritland C.E."/>
            <person name="Bousquet J."/>
            <person name="Jones S.J."/>
            <person name="Bohlmann J."/>
            <person name="Birol I."/>
        </authorList>
    </citation>
    <scope>NUCLEOTIDE SEQUENCE [LARGE SCALE GENOMIC DNA]</scope>
    <source>
        <tissue evidence="2">Flushing bud</tissue>
    </source>
</reference>
<dbReference type="AlphaFoldDB" id="A0A101M2B3"/>
<feature type="transmembrane region" description="Helical" evidence="1">
    <location>
        <begin position="12"/>
        <end position="32"/>
    </location>
</feature>
<protein>
    <submittedName>
        <fullName evidence="2">Uncharacterized protein</fullName>
    </submittedName>
</protein>
<proteinExistence type="predicted"/>
<keyword evidence="1" id="KW-0472">Membrane</keyword>
<keyword evidence="1" id="KW-0812">Transmembrane</keyword>
<evidence type="ECO:0000256" key="1">
    <source>
        <dbReference type="SAM" id="Phobius"/>
    </source>
</evidence>
<gene>
    <name evidence="2" type="ORF">ABT39_MTgene2843</name>
</gene>
<organism evidence="2">
    <name type="scientific">Picea glauca</name>
    <name type="common">White spruce</name>
    <name type="synonym">Pinus glauca</name>
    <dbReference type="NCBI Taxonomy" id="3330"/>
    <lineage>
        <taxon>Eukaryota</taxon>
        <taxon>Viridiplantae</taxon>
        <taxon>Streptophyta</taxon>
        <taxon>Embryophyta</taxon>
        <taxon>Tracheophyta</taxon>
        <taxon>Spermatophyta</taxon>
        <taxon>Pinopsida</taxon>
        <taxon>Pinidae</taxon>
        <taxon>Conifers I</taxon>
        <taxon>Pinales</taxon>
        <taxon>Pinaceae</taxon>
        <taxon>Picea</taxon>
    </lineage>
</organism>
<comment type="caution">
    <text evidence="2">The sequence shown here is derived from an EMBL/GenBank/DDBJ whole genome shotgun (WGS) entry which is preliminary data.</text>
</comment>
<keyword evidence="1" id="KW-1133">Transmembrane helix</keyword>
<name>A0A101M2B3_PICGL</name>
<keyword evidence="2" id="KW-0496">Mitochondrion</keyword>
<accession>A0A101M2B3</accession>
<dbReference type="EMBL" id="LKAM01000002">
    <property type="protein sequence ID" value="KUM49618.1"/>
    <property type="molecule type" value="Genomic_DNA"/>
</dbReference>